<feature type="transmembrane region" description="Helical" evidence="1">
    <location>
        <begin position="223"/>
        <end position="244"/>
    </location>
</feature>
<dbReference type="AlphaFoldDB" id="A0A656QHX0"/>
<feature type="domain" description="Phosphatidic acid phosphatase type 2/haloperoxidase" evidence="2">
    <location>
        <begin position="124"/>
        <end position="238"/>
    </location>
</feature>
<dbReference type="Proteomes" id="UP000027451">
    <property type="component" value="Unassembled WGS sequence"/>
</dbReference>
<reference evidence="3 4" key="1">
    <citation type="submission" date="2014-03" db="EMBL/GenBank/DDBJ databases">
        <title>Draft Genome Sequences of Four Burkholderia Strains.</title>
        <authorList>
            <person name="Liu X.Y."/>
            <person name="Li C.X."/>
            <person name="Xu J.H."/>
        </authorList>
    </citation>
    <scope>NUCLEOTIDE SEQUENCE [LARGE SCALE GENOMIC DNA]</scope>
    <source>
        <strain evidence="3 4">OP-1</strain>
    </source>
</reference>
<dbReference type="OrthoDB" id="9780918at2"/>
<gene>
    <name evidence="3" type="ORF">BG60_06215</name>
</gene>
<feature type="transmembrane region" description="Helical" evidence="1">
    <location>
        <begin position="127"/>
        <end position="144"/>
    </location>
</feature>
<organism evidence="3 4">
    <name type="scientific">Caballeronia zhejiangensis</name>
    <dbReference type="NCBI Taxonomy" id="871203"/>
    <lineage>
        <taxon>Bacteria</taxon>
        <taxon>Pseudomonadati</taxon>
        <taxon>Pseudomonadota</taxon>
        <taxon>Betaproteobacteria</taxon>
        <taxon>Burkholderiales</taxon>
        <taxon>Burkholderiaceae</taxon>
        <taxon>Caballeronia</taxon>
    </lineage>
</organism>
<keyword evidence="4" id="KW-1185">Reference proteome</keyword>
<feature type="transmembrane region" description="Helical" evidence="1">
    <location>
        <begin position="197"/>
        <end position="217"/>
    </location>
</feature>
<dbReference type="Gene3D" id="1.20.144.10">
    <property type="entry name" value="Phosphatidic acid phosphatase type 2/haloperoxidase"/>
    <property type="match status" value="2"/>
</dbReference>
<feature type="transmembrane region" description="Helical" evidence="1">
    <location>
        <begin position="12"/>
        <end position="34"/>
    </location>
</feature>
<accession>A0A656QHX0</accession>
<evidence type="ECO:0000313" key="3">
    <source>
        <dbReference type="EMBL" id="KDR29661.1"/>
    </source>
</evidence>
<feature type="transmembrane region" description="Helical" evidence="1">
    <location>
        <begin position="164"/>
        <end position="185"/>
    </location>
</feature>
<feature type="transmembrane region" description="Helical" evidence="1">
    <location>
        <begin position="41"/>
        <end position="63"/>
    </location>
</feature>
<comment type="caution">
    <text evidence="3">The sequence shown here is derived from an EMBL/GenBank/DDBJ whole genome shotgun (WGS) entry which is preliminary data.</text>
</comment>
<dbReference type="EMBL" id="JFHD01000012">
    <property type="protein sequence ID" value="KDR29661.1"/>
    <property type="molecule type" value="Genomic_DNA"/>
</dbReference>
<evidence type="ECO:0000259" key="2">
    <source>
        <dbReference type="SMART" id="SM00014"/>
    </source>
</evidence>
<dbReference type="CDD" id="cd03392">
    <property type="entry name" value="PAP2_like_2"/>
    <property type="match status" value="1"/>
</dbReference>
<dbReference type="PANTHER" id="PTHR14969:SF13">
    <property type="entry name" value="AT30094P"/>
    <property type="match status" value="1"/>
</dbReference>
<proteinExistence type="predicted"/>
<dbReference type="Pfam" id="PF01569">
    <property type="entry name" value="PAP2"/>
    <property type="match status" value="1"/>
</dbReference>
<keyword evidence="1" id="KW-0812">Transmembrane</keyword>
<dbReference type="InterPro" id="IPR036938">
    <property type="entry name" value="PAP2/HPO_sf"/>
</dbReference>
<sequence length="251" mass="26130">MEYTALAQRHAAAIIAIALFAGPALAAVAWAFAARGRRASGAAVAVTAGIVSATGAAVFIAIATRIAHGTAFSSADQRMVDALRDGTPAFAARGFAALTHLGDPWFLTLLSALMCAWLLLTRRFGLAVYFAAVTSAGGLLNQALKSMMRRDRPTGATVPLPESFAFPSGHTFGSIVCYGMCAYVLLRLAPTRRDPLIVALACFIVLTIGVSRVVMGVHFPGDVVGGFASGGAWLAACIGAAEFVRRRSRTL</sequence>
<feature type="transmembrane region" description="Helical" evidence="1">
    <location>
        <begin position="104"/>
        <end position="120"/>
    </location>
</feature>
<dbReference type="RefSeq" id="WP_008347285.1">
    <property type="nucleotide sequence ID" value="NZ_CADFFU010000010.1"/>
</dbReference>
<dbReference type="InterPro" id="IPR000326">
    <property type="entry name" value="PAP2/HPO"/>
</dbReference>
<dbReference type="SUPFAM" id="SSF48317">
    <property type="entry name" value="Acid phosphatase/Vanadium-dependent haloperoxidase"/>
    <property type="match status" value="1"/>
</dbReference>
<evidence type="ECO:0000313" key="4">
    <source>
        <dbReference type="Proteomes" id="UP000027451"/>
    </source>
</evidence>
<dbReference type="SMART" id="SM00014">
    <property type="entry name" value="acidPPc"/>
    <property type="match status" value="1"/>
</dbReference>
<evidence type="ECO:0000256" key="1">
    <source>
        <dbReference type="SAM" id="Phobius"/>
    </source>
</evidence>
<protein>
    <recommendedName>
        <fullName evidence="2">Phosphatidic acid phosphatase type 2/haloperoxidase domain-containing protein</fullName>
    </recommendedName>
</protein>
<keyword evidence="1" id="KW-0472">Membrane</keyword>
<keyword evidence="1" id="KW-1133">Transmembrane helix</keyword>
<dbReference type="PANTHER" id="PTHR14969">
    <property type="entry name" value="SPHINGOSINE-1-PHOSPHATE PHOSPHOHYDROLASE"/>
    <property type="match status" value="1"/>
</dbReference>
<name>A0A656QHX0_9BURK</name>